<dbReference type="PANTHER" id="PTHR43031:SF6">
    <property type="entry name" value="THIOSULFATE SULFURTRANSFERASE GLPE"/>
    <property type="match status" value="1"/>
</dbReference>
<feature type="active site" description="Cysteine persulfide intermediate" evidence="3">
    <location>
        <position position="65"/>
    </location>
</feature>
<dbReference type="CDD" id="cd01444">
    <property type="entry name" value="GlpE_ST"/>
    <property type="match status" value="1"/>
</dbReference>
<dbReference type="PROSITE" id="PS50206">
    <property type="entry name" value="RHODANESE_3"/>
    <property type="match status" value="1"/>
</dbReference>
<comment type="similarity">
    <text evidence="3">Belongs to the GlpE family.</text>
</comment>
<keyword evidence="2 3" id="KW-0808">Transferase</keyword>
<dbReference type="GO" id="GO:0103041">
    <property type="term" value="F:thiosulfate-thioredoxin sulfurtransferase activity"/>
    <property type="evidence" value="ECO:0007669"/>
    <property type="project" value="RHEA"/>
</dbReference>
<sequence length="108" mass="12048">MAEFQHISVSDAQKLWQQQSAVFVDIRDIQSFGVGHVPGSQRLTDASFVEFSQQTDEETPIVVVCYHGVSSQGAAQYLAQQGYETVYSMDGGFTAWMNQFPEHVESQP</sequence>
<evidence type="ECO:0000256" key="1">
    <source>
        <dbReference type="ARBA" id="ARBA00022490"/>
    </source>
</evidence>
<comment type="subcellular location">
    <subcellularLocation>
        <location evidence="3">Cytoplasm</location>
    </subcellularLocation>
</comment>
<dbReference type="Proteomes" id="UP000287996">
    <property type="component" value="Unassembled WGS sequence"/>
</dbReference>
<comment type="function">
    <text evidence="3">Transferase that catalyzes the transfer of sulfur from thiosulfate to thiophilic acceptors such as cyanide or dithiols. May function in a CysM-independent thiosulfate assimilation pathway by catalyzing the conversion of thiosulfate to sulfite, which can then be used for L-cysteine biosynthesis.</text>
</comment>
<gene>
    <name evidence="3" type="primary">glpE</name>
    <name evidence="5" type="ORF">CWI84_03370</name>
</gene>
<evidence type="ECO:0000256" key="3">
    <source>
        <dbReference type="HAMAP-Rule" id="MF_01009"/>
    </source>
</evidence>
<dbReference type="Pfam" id="PF00581">
    <property type="entry name" value="Rhodanese"/>
    <property type="match status" value="1"/>
</dbReference>
<evidence type="ECO:0000259" key="4">
    <source>
        <dbReference type="PROSITE" id="PS50206"/>
    </source>
</evidence>
<comment type="catalytic activity">
    <reaction evidence="3">
        <text>thiosulfate + hydrogen cyanide = thiocyanate + sulfite + 2 H(+)</text>
        <dbReference type="Rhea" id="RHEA:16881"/>
        <dbReference type="ChEBI" id="CHEBI:15378"/>
        <dbReference type="ChEBI" id="CHEBI:17359"/>
        <dbReference type="ChEBI" id="CHEBI:18022"/>
        <dbReference type="ChEBI" id="CHEBI:18407"/>
        <dbReference type="ChEBI" id="CHEBI:33542"/>
        <dbReference type="EC" id="2.8.1.1"/>
    </reaction>
</comment>
<protein>
    <recommendedName>
        <fullName evidence="3">Thiosulfate sulfurtransferase GlpE</fullName>
        <ecNumber evidence="3">2.8.1.1</ecNumber>
    </recommendedName>
</protein>
<name>A0A432ZTA6_9GAMM</name>
<evidence type="ECO:0000313" key="6">
    <source>
        <dbReference type="Proteomes" id="UP000287996"/>
    </source>
</evidence>
<keyword evidence="1 3" id="KW-0963">Cytoplasm</keyword>
<dbReference type="InterPro" id="IPR023695">
    <property type="entry name" value="Thiosulf_sulfurTrfase"/>
</dbReference>
<evidence type="ECO:0000256" key="2">
    <source>
        <dbReference type="ARBA" id="ARBA00022679"/>
    </source>
</evidence>
<dbReference type="PANTHER" id="PTHR43031">
    <property type="entry name" value="FAD-DEPENDENT OXIDOREDUCTASE"/>
    <property type="match status" value="1"/>
</dbReference>
<dbReference type="GO" id="GO:0005737">
    <property type="term" value="C:cytoplasm"/>
    <property type="evidence" value="ECO:0007669"/>
    <property type="project" value="UniProtKB-SubCell"/>
</dbReference>
<dbReference type="AlphaFoldDB" id="A0A432ZTA6"/>
<proteinExistence type="inferred from homology"/>
<dbReference type="InterPro" id="IPR036873">
    <property type="entry name" value="Rhodanese-like_dom_sf"/>
</dbReference>
<dbReference type="HAMAP" id="MF_01009">
    <property type="entry name" value="Thiosulf_sulfurtr"/>
    <property type="match status" value="1"/>
</dbReference>
<dbReference type="NCBIfam" id="NF001195">
    <property type="entry name" value="PRK00162.1"/>
    <property type="match status" value="1"/>
</dbReference>
<dbReference type="GO" id="GO:0004792">
    <property type="term" value="F:thiosulfate-cyanide sulfurtransferase activity"/>
    <property type="evidence" value="ECO:0007669"/>
    <property type="project" value="UniProtKB-UniRule"/>
</dbReference>
<feature type="domain" description="Rhodanese" evidence="4">
    <location>
        <begin position="17"/>
        <end position="105"/>
    </location>
</feature>
<dbReference type="InterPro" id="IPR001763">
    <property type="entry name" value="Rhodanese-like_dom"/>
</dbReference>
<dbReference type="EMBL" id="PIQH01000002">
    <property type="protein sequence ID" value="RUO81164.1"/>
    <property type="molecule type" value="Genomic_DNA"/>
</dbReference>
<accession>A0A432ZTA6</accession>
<dbReference type="InterPro" id="IPR050229">
    <property type="entry name" value="GlpE_sulfurtransferase"/>
</dbReference>
<dbReference type="EC" id="2.8.1.1" evidence="3"/>
<comment type="caution">
    <text evidence="5">The sequence shown here is derived from an EMBL/GenBank/DDBJ whole genome shotgun (WGS) entry which is preliminary data.</text>
</comment>
<dbReference type="Gene3D" id="3.40.250.10">
    <property type="entry name" value="Rhodanese-like domain"/>
    <property type="match status" value="1"/>
</dbReference>
<evidence type="ECO:0000313" key="5">
    <source>
        <dbReference type="EMBL" id="RUO81164.1"/>
    </source>
</evidence>
<dbReference type="RefSeq" id="WP_126841160.1">
    <property type="nucleotide sequence ID" value="NZ_PIQH01000002.1"/>
</dbReference>
<dbReference type="SMART" id="SM00450">
    <property type="entry name" value="RHOD"/>
    <property type="match status" value="1"/>
</dbReference>
<dbReference type="SUPFAM" id="SSF52821">
    <property type="entry name" value="Rhodanese/Cell cycle control phosphatase"/>
    <property type="match status" value="1"/>
</dbReference>
<dbReference type="OrthoDB" id="9811849at2"/>
<keyword evidence="6" id="KW-1185">Reference proteome</keyword>
<organism evidence="5 6">
    <name type="scientific">Idiomarina tyrosinivorans</name>
    <dbReference type="NCBI Taxonomy" id="1445662"/>
    <lineage>
        <taxon>Bacteria</taxon>
        <taxon>Pseudomonadati</taxon>
        <taxon>Pseudomonadota</taxon>
        <taxon>Gammaproteobacteria</taxon>
        <taxon>Alteromonadales</taxon>
        <taxon>Idiomarinaceae</taxon>
        <taxon>Idiomarina</taxon>
    </lineage>
</organism>
<reference evidence="5 6" key="1">
    <citation type="journal article" date="2011" name="Front. Microbiol.">
        <title>Genomic signatures of strain selection and enhancement in Bacillus atrophaeus var. globigii, a historical biowarfare simulant.</title>
        <authorList>
            <person name="Gibbons H.S."/>
            <person name="Broomall S.M."/>
            <person name="McNew L.A."/>
            <person name="Daligault H."/>
            <person name="Chapman C."/>
            <person name="Bruce D."/>
            <person name="Karavis M."/>
            <person name="Krepps M."/>
            <person name="McGregor P.A."/>
            <person name="Hong C."/>
            <person name="Park K.H."/>
            <person name="Akmal A."/>
            <person name="Feldman A."/>
            <person name="Lin J.S."/>
            <person name="Chang W.E."/>
            <person name="Higgs B.W."/>
            <person name="Demirev P."/>
            <person name="Lindquist J."/>
            <person name="Liem A."/>
            <person name="Fochler E."/>
            <person name="Read T.D."/>
            <person name="Tapia R."/>
            <person name="Johnson S."/>
            <person name="Bishop-Lilly K.A."/>
            <person name="Detter C."/>
            <person name="Han C."/>
            <person name="Sozhamannan S."/>
            <person name="Rosenzweig C.N."/>
            <person name="Skowronski E.W."/>
        </authorList>
    </citation>
    <scope>NUCLEOTIDE SEQUENCE [LARGE SCALE GENOMIC DNA]</scope>
    <source>
        <strain evidence="5 6">CC-PW-9</strain>
    </source>
</reference>
<comment type="catalytic activity">
    <reaction evidence="3">
        <text>thiosulfate + [thioredoxin]-dithiol = [thioredoxin]-disulfide + hydrogen sulfide + sulfite + 2 H(+)</text>
        <dbReference type="Rhea" id="RHEA:83859"/>
        <dbReference type="Rhea" id="RHEA-COMP:10698"/>
        <dbReference type="Rhea" id="RHEA-COMP:10700"/>
        <dbReference type="ChEBI" id="CHEBI:15378"/>
        <dbReference type="ChEBI" id="CHEBI:17359"/>
        <dbReference type="ChEBI" id="CHEBI:29919"/>
        <dbReference type="ChEBI" id="CHEBI:29950"/>
        <dbReference type="ChEBI" id="CHEBI:33542"/>
        <dbReference type="ChEBI" id="CHEBI:50058"/>
    </reaction>
</comment>